<dbReference type="AlphaFoldDB" id="A0A0F9FL09"/>
<evidence type="ECO:0000313" key="1">
    <source>
        <dbReference type="EMBL" id="KKL86963.1"/>
    </source>
</evidence>
<accession>A0A0F9FL09</accession>
<gene>
    <name evidence="1" type="ORF">LCGC14_1939490</name>
</gene>
<proteinExistence type="predicted"/>
<reference evidence="1" key="1">
    <citation type="journal article" date="2015" name="Nature">
        <title>Complex archaea that bridge the gap between prokaryotes and eukaryotes.</title>
        <authorList>
            <person name="Spang A."/>
            <person name="Saw J.H."/>
            <person name="Jorgensen S.L."/>
            <person name="Zaremba-Niedzwiedzka K."/>
            <person name="Martijn J."/>
            <person name="Lind A.E."/>
            <person name="van Eijk R."/>
            <person name="Schleper C."/>
            <person name="Guy L."/>
            <person name="Ettema T.J."/>
        </authorList>
    </citation>
    <scope>NUCLEOTIDE SEQUENCE</scope>
</reference>
<organism evidence="1">
    <name type="scientific">marine sediment metagenome</name>
    <dbReference type="NCBI Taxonomy" id="412755"/>
    <lineage>
        <taxon>unclassified sequences</taxon>
        <taxon>metagenomes</taxon>
        <taxon>ecological metagenomes</taxon>
    </lineage>
</organism>
<dbReference type="EMBL" id="LAZR01020965">
    <property type="protein sequence ID" value="KKL86963.1"/>
    <property type="molecule type" value="Genomic_DNA"/>
</dbReference>
<name>A0A0F9FL09_9ZZZZ</name>
<comment type="caution">
    <text evidence="1">The sequence shown here is derived from an EMBL/GenBank/DDBJ whole genome shotgun (WGS) entry which is preliminary data.</text>
</comment>
<protein>
    <submittedName>
        <fullName evidence="1">Uncharacterized protein</fullName>
    </submittedName>
</protein>
<sequence length="94" mass="11338">MKPFVEHIIIDMNNSDIQKLLKKSKEMKNTLEKCFLKNNDNYSSFEKFFLYLQRKRVPVRKEWNEIYSVADSAIQTSDFDGAEWMNKTTLFDRF</sequence>